<reference evidence="2" key="1">
    <citation type="submission" date="2020-10" db="EMBL/GenBank/DDBJ databases">
        <title>The Whole-Genome Sequence of Metschnikowia persimmonesis, a Novel Endophytic Yeast Species Isolated from Medicinal Plant Diospyros kaki Thumb.</title>
        <authorList>
            <person name="Rahmat E."/>
            <person name="Kang Y."/>
        </authorList>
    </citation>
    <scope>NUCLEOTIDE SEQUENCE</scope>
    <source>
        <strain evidence="2">KIOM G15050</strain>
    </source>
</reference>
<feature type="signal peptide" evidence="1">
    <location>
        <begin position="1"/>
        <end position="18"/>
    </location>
</feature>
<dbReference type="AlphaFoldDB" id="A0A8H7LA47"/>
<organism evidence="2 3">
    <name type="scientific">Metschnikowia pulcherrima</name>
    <dbReference type="NCBI Taxonomy" id="27326"/>
    <lineage>
        <taxon>Eukaryota</taxon>
        <taxon>Fungi</taxon>
        <taxon>Dikarya</taxon>
        <taxon>Ascomycota</taxon>
        <taxon>Saccharomycotina</taxon>
        <taxon>Pichiomycetes</taxon>
        <taxon>Metschnikowiaceae</taxon>
        <taxon>Metschnikowia</taxon>
    </lineage>
</organism>
<evidence type="ECO:0000256" key="1">
    <source>
        <dbReference type="SAM" id="SignalP"/>
    </source>
</evidence>
<evidence type="ECO:0000313" key="2">
    <source>
        <dbReference type="EMBL" id="KAF8000794.1"/>
    </source>
</evidence>
<evidence type="ECO:0000313" key="3">
    <source>
        <dbReference type="Proteomes" id="UP000649328"/>
    </source>
</evidence>
<name>A0A8H7LA47_9ASCO</name>
<protein>
    <submittedName>
        <fullName evidence="2">Uncharacterized protein</fullName>
    </submittedName>
</protein>
<keyword evidence="3" id="KW-1185">Reference proteome</keyword>
<keyword evidence="1" id="KW-0732">Signal</keyword>
<dbReference type="Proteomes" id="UP000649328">
    <property type="component" value="Unassembled WGS sequence"/>
</dbReference>
<proteinExistence type="predicted"/>
<gene>
    <name evidence="2" type="ORF">HF325_004583</name>
</gene>
<accession>A0A8H7LA47</accession>
<feature type="chain" id="PRO_5034014694" evidence="1">
    <location>
        <begin position="19"/>
        <end position="109"/>
    </location>
</feature>
<comment type="caution">
    <text evidence="2">The sequence shown here is derived from an EMBL/GenBank/DDBJ whole genome shotgun (WGS) entry which is preliminary data.</text>
</comment>
<dbReference type="EMBL" id="JACBPP010000006">
    <property type="protein sequence ID" value="KAF8000794.1"/>
    <property type="molecule type" value="Genomic_DNA"/>
</dbReference>
<sequence>MKLTTLAFSLSTVAIATAAGIEIGDNQNIKGNVIAGPGDNIKIGESNNAAGTAASNAAKIDEALVSGDKPAGSALGAAGNVGAPAGPLCAAGASVPSSPLWRCCTVVLR</sequence>